<dbReference type="InterPro" id="IPR050177">
    <property type="entry name" value="Lipid_A_modif_metabolic_enz"/>
</dbReference>
<dbReference type="PANTHER" id="PTHR43245:SF52">
    <property type="entry name" value="NAD-DEPENDENT EPIMERASE_DEHYDRATASE"/>
    <property type="match status" value="1"/>
</dbReference>
<dbReference type="OrthoDB" id="3338687at2"/>
<gene>
    <name evidence="2" type="ORF">NCAST_08_02470</name>
</gene>
<dbReference type="STRING" id="1824.SAMN05444423_105127"/>
<dbReference type="Pfam" id="PF01370">
    <property type="entry name" value="Epimerase"/>
    <property type="match status" value="1"/>
</dbReference>
<dbReference type="Gene3D" id="3.40.50.720">
    <property type="entry name" value="NAD(P)-binding Rossmann-like Domain"/>
    <property type="match status" value="1"/>
</dbReference>
<dbReference type="EMBL" id="BAFO02000008">
    <property type="protein sequence ID" value="GAD82373.1"/>
    <property type="molecule type" value="Genomic_DNA"/>
</dbReference>
<feature type="domain" description="NAD-dependent epimerase/dehydratase" evidence="1">
    <location>
        <begin position="3"/>
        <end position="225"/>
    </location>
</feature>
<dbReference type="Proteomes" id="UP000017048">
    <property type="component" value="Unassembled WGS sequence"/>
</dbReference>
<evidence type="ECO:0000259" key="1">
    <source>
        <dbReference type="Pfam" id="PF01370"/>
    </source>
</evidence>
<reference evidence="2 3" key="1">
    <citation type="journal article" date="2014" name="BMC Genomics">
        <title>Genome based analysis of type-I polyketide synthase and nonribosomal peptide synthetase gene clusters in seven strains of five representative Nocardia species.</title>
        <authorList>
            <person name="Komaki H."/>
            <person name="Ichikawa N."/>
            <person name="Hosoyama A."/>
            <person name="Takahashi-Nakaguchi A."/>
            <person name="Matsuzawa T."/>
            <person name="Suzuki K."/>
            <person name="Fujita N."/>
            <person name="Gonoi T."/>
        </authorList>
    </citation>
    <scope>NUCLEOTIDE SEQUENCE [LARGE SCALE GENOMIC DNA]</scope>
    <source>
        <strain evidence="2 3">NBRC 15531</strain>
    </source>
</reference>
<protein>
    <submittedName>
        <fullName evidence="2">NAD-dependent epimerase/dehydratase family protein</fullName>
    </submittedName>
</protein>
<evidence type="ECO:0000313" key="3">
    <source>
        <dbReference type="Proteomes" id="UP000017048"/>
    </source>
</evidence>
<dbReference type="eggNOG" id="COG0451">
    <property type="taxonomic scope" value="Bacteria"/>
</dbReference>
<dbReference type="InterPro" id="IPR036291">
    <property type="entry name" value="NAD(P)-bd_dom_sf"/>
</dbReference>
<dbReference type="AlphaFoldDB" id="U5E7I1"/>
<proteinExistence type="predicted"/>
<comment type="caution">
    <text evidence="2">The sequence shown here is derived from an EMBL/GenBank/DDBJ whole genome shotgun (WGS) entry which is preliminary data.</text>
</comment>
<dbReference type="SUPFAM" id="SSF51735">
    <property type="entry name" value="NAD(P)-binding Rossmann-fold domains"/>
    <property type="match status" value="1"/>
</dbReference>
<dbReference type="InterPro" id="IPR001509">
    <property type="entry name" value="Epimerase_deHydtase"/>
</dbReference>
<organism evidence="2 3">
    <name type="scientific">Nocardia asteroides NBRC 15531</name>
    <dbReference type="NCBI Taxonomy" id="1110697"/>
    <lineage>
        <taxon>Bacteria</taxon>
        <taxon>Bacillati</taxon>
        <taxon>Actinomycetota</taxon>
        <taxon>Actinomycetes</taxon>
        <taxon>Mycobacteriales</taxon>
        <taxon>Nocardiaceae</taxon>
        <taxon>Nocardia</taxon>
    </lineage>
</organism>
<evidence type="ECO:0000313" key="2">
    <source>
        <dbReference type="EMBL" id="GAD82373.1"/>
    </source>
</evidence>
<accession>U5E7I1</accession>
<dbReference type="GeneID" id="91516743"/>
<dbReference type="RefSeq" id="WP_019050390.1">
    <property type="nucleotide sequence ID" value="NZ_BAFO02000008.1"/>
</dbReference>
<name>U5E7I1_NOCAS</name>
<sequence>MRVVVVGATGNIGTSLLEALAGDSRVDSVVGIARRVPAESRPGVQWVGADIRTDELETWFHGADVVVHLAWLFQPARQPLTTWRNNVGGTERVLRAVSAAQVPAFVYASSVGAYAPCADDRMVPESWPTDGWPAAGYMREKAYVERLLDRFEVEEPERRVVRMRPAFSFRRESAGQQRRLFLGPLMPNRLVRPGLPPILPIPRGLRFQAVHSRDVGAAYALAVTSQARGPFNLAAEPVVDPGVLRTVMGARTVTVPPRLVRTALSAAWHSHLVPATPDLFDAMMNLPLMDTARAREDLGWIPRYSSAAALREMLDGLRTGAGAGTPPLDPHAGGPWRIHEFTTGVGSREEAELRV</sequence>
<keyword evidence="3" id="KW-1185">Reference proteome</keyword>
<dbReference type="PANTHER" id="PTHR43245">
    <property type="entry name" value="BIFUNCTIONAL POLYMYXIN RESISTANCE PROTEIN ARNA"/>
    <property type="match status" value="1"/>
</dbReference>